<dbReference type="PANTHER" id="PTHR47099:SF1">
    <property type="entry name" value="METHYLCOBAMIDE:COM METHYLTRANSFERASE MTBA"/>
    <property type="match status" value="1"/>
</dbReference>
<dbReference type="Gene3D" id="3.20.20.210">
    <property type="match status" value="1"/>
</dbReference>
<dbReference type="CDD" id="cd03465">
    <property type="entry name" value="URO-D_like"/>
    <property type="match status" value="1"/>
</dbReference>
<protein>
    <recommendedName>
        <fullName evidence="1">Uroporphyrinogen decarboxylase (URO-D) domain-containing protein</fullName>
    </recommendedName>
</protein>
<dbReference type="PANTHER" id="PTHR47099">
    <property type="entry name" value="METHYLCOBAMIDE:COM METHYLTRANSFERASE MTBA"/>
    <property type="match status" value="1"/>
</dbReference>
<feature type="domain" description="Uroporphyrinogen decarboxylase (URO-D)" evidence="1">
    <location>
        <begin position="15"/>
        <end position="335"/>
    </location>
</feature>
<reference evidence="2 3" key="1">
    <citation type="submission" date="2017-06" db="EMBL/GenBank/DDBJ databases">
        <title>Novel microbial phyla capable of carbon fixation and sulfur reduction in deep-sea sediments.</title>
        <authorList>
            <person name="Huang J."/>
            <person name="Baker B."/>
            <person name="Wang Y."/>
        </authorList>
    </citation>
    <scope>NUCLEOTIDE SEQUENCE [LARGE SCALE GENOMIC DNA]</scope>
    <source>
        <strain evidence="2">B3_LCP</strain>
    </source>
</reference>
<dbReference type="GO" id="GO:0006779">
    <property type="term" value="P:porphyrin-containing compound biosynthetic process"/>
    <property type="evidence" value="ECO:0007669"/>
    <property type="project" value="InterPro"/>
</dbReference>
<organism evidence="2 3">
    <name type="scientific">candidate division LCP-89 bacterium B3_LCP</name>
    <dbReference type="NCBI Taxonomy" id="2012998"/>
    <lineage>
        <taxon>Bacteria</taxon>
        <taxon>Pseudomonadati</taxon>
        <taxon>Bacteria division LCP-89</taxon>
    </lineage>
</organism>
<evidence type="ECO:0000313" key="2">
    <source>
        <dbReference type="EMBL" id="TKJ39142.1"/>
    </source>
</evidence>
<dbReference type="AlphaFoldDB" id="A0A532UW60"/>
<dbReference type="InterPro" id="IPR052024">
    <property type="entry name" value="Methanogen_methyltrans"/>
</dbReference>
<sequence>MPGKMNPRERWSLLLIDELPDRPPVYPLVTCHAARVYNCDLIEYCTDGRILAEAQLEAQRLYGHEGLSVFTDVGIIAEAMGSKYHLREFEVPILDSPLITDTAMIGELGPPDPTTQGRLPVYLEAIDRMYSAAGDVLPIFAFIPCPFTTAAGLRGVDNFLMDTVLEPQAAHDLLDVSLKSAITFCDECILAGALPMLVDPLASGSVISRTTYSHFAKSYQQKLIAHLHRYDLDVTLHICGDTSNMLDLIPQTGADLFSFDLADVDSATDAMGDRVRLVGNLPPHGLLPSSNLSVTQGTNSIMEMGLKNPKGFVLSTGCEVPIRCEAQKLHTLINIGKNARYEEVW</sequence>
<dbReference type="GO" id="GO:0004853">
    <property type="term" value="F:uroporphyrinogen decarboxylase activity"/>
    <property type="evidence" value="ECO:0007669"/>
    <property type="project" value="InterPro"/>
</dbReference>
<evidence type="ECO:0000259" key="1">
    <source>
        <dbReference type="Pfam" id="PF01208"/>
    </source>
</evidence>
<gene>
    <name evidence="2" type="ORF">CEE37_12035</name>
</gene>
<evidence type="ECO:0000313" key="3">
    <source>
        <dbReference type="Proteomes" id="UP000319619"/>
    </source>
</evidence>
<name>A0A532UW60_UNCL8</name>
<accession>A0A532UW60</accession>
<dbReference type="InterPro" id="IPR038071">
    <property type="entry name" value="UROD/MetE-like_sf"/>
</dbReference>
<comment type="caution">
    <text evidence="2">The sequence shown here is derived from an EMBL/GenBank/DDBJ whole genome shotgun (WGS) entry which is preliminary data.</text>
</comment>
<proteinExistence type="predicted"/>
<dbReference type="Pfam" id="PF01208">
    <property type="entry name" value="URO-D"/>
    <property type="match status" value="1"/>
</dbReference>
<dbReference type="InterPro" id="IPR000257">
    <property type="entry name" value="Uroporphyrinogen_deCOase"/>
</dbReference>
<dbReference type="EMBL" id="NJBN01000008">
    <property type="protein sequence ID" value="TKJ39142.1"/>
    <property type="molecule type" value="Genomic_DNA"/>
</dbReference>
<dbReference type="Proteomes" id="UP000319619">
    <property type="component" value="Unassembled WGS sequence"/>
</dbReference>
<dbReference type="SUPFAM" id="SSF51726">
    <property type="entry name" value="UROD/MetE-like"/>
    <property type="match status" value="1"/>
</dbReference>